<dbReference type="eggNOG" id="COG0687">
    <property type="taxonomic scope" value="Bacteria"/>
</dbReference>
<dbReference type="Proteomes" id="UP000005744">
    <property type="component" value="Unassembled WGS sequence"/>
</dbReference>
<evidence type="ECO:0000313" key="2">
    <source>
        <dbReference type="EMBL" id="EIJ42837.1"/>
    </source>
</evidence>
<name>I3CGU4_9GAMM</name>
<dbReference type="PANTHER" id="PTHR30222">
    <property type="entry name" value="SPERMIDINE/PUTRESCINE-BINDING PERIPLASMIC PROTEIN"/>
    <property type="match status" value="1"/>
</dbReference>
<dbReference type="SUPFAM" id="SSF53850">
    <property type="entry name" value="Periplasmic binding protein-like II"/>
    <property type="match status" value="1"/>
</dbReference>
<dbReference type="Pfam" id="PF13416">
    <property type="entry name" value="SBP_bac_8"/>
    <property type="match status" value="1"/>
</dbReference>
<dbReference type="PANTHER" id="PTHR30222:SF2">
    <property type="entry name" value="ABC TRANSPORTER SUBSTRATE-BINDING PROTEIN"/>
    <property type="match status" value="1"/>
</dbReference>
<dbReference type="RefSeq" id="WP_002686091.1">
    <property type="nucleotide sequence ID" value="NZ_JH600070.1"/>
</dbReference>
<keyword evidence="3" id="KW-1185">Reference proteome</keyword>
<dbReference type="HOGENOM" id="CLU_026974_8_0_6"/>
<accession>I3CGU4</accession>
<dbReference type="InterPro" id="IPR006059">
    <property type="entry name" value="SBP"/>
</dbReference>
<organism evidence="2 3">
    <name type="scientific">Beggiatoa alba B18LD</name>
    <dbReference type="NCBI Taxonomy" id="395493"/>
    <lineage>
        <taxon>Bacteria</taxon>
        <taxon>Pseudomonadati</taxon>
        <taxon>Pseudomonadota</taxon>
        <taxon>Gammaproteobacteria</taxon>
        <taxon>Thiotrichales</taxon>
        <taxon>Thiotrichaceae</taxon>
        <taxon>Beggiatoa</taxon>
    </lineage>
</organism>
<evidence type="ECO:0000256" key="1">
    <source>
        <dbReference type="ARBA" id="ARBA00022729"/>
    </source>
</evidence>
<evidence type="ECO:0000313" key="3">
    <source>
        <dbReference type="Proteomes" id="UP000005744"/>
    </source>
</evidence>
<proteinExistence type="predicted"/>
<sequence length="362" mass="40557">MLFLSLVCTSLYATETPESPKKTLNVVSWGGKYTESQITAYYKPFADKFGVTIQALTYSGGLGQIRSQVKTHNIKWDVVDLTLADAVKGCNDGLLEPIDLSAFPLGANSTPPLNDFYDITTLTSCAVPMVVWSTVIAYNETPFIKAKKKPSKLTDLWDIETFAGKRGLRKTPQVTLEWALIADGVPLTDVYTVLSTNEGVDRAFTVLDRIKKQVIWWETGAQALQLLDSNQVIMTAIYNGWASDAILNNGKPYKIIWDAQLFDLDVLSIVKGSANLELALEFVKFASESQQLAEQARYIAYSPARKSSFKLLPTTTQLGYDLKQYLPMTPANFNTALRYDFTWWAKHQEELTDKFNAWLARN</sequence>
<dbReference type="STRING" id="395493.BegalDRAFT_1967"/>
<gene>
    <name evidence="2" type="ORF">BegalDRAFT_1967</name>
</gene>
<dbReference type="OrthoDB" id="9815444at2"/>
<keyword evidence="1" id="KW-0732">Signal</keyword>
<dbReference type="AlphaFoldDB" id="I3CGU4"/>
<protein>
    <submittedName>
        <fullName evidence="2">Spermidine/putrescine-binding periplasmic protein</fullName>
    </submittedName>
</protein>
<dbReference type="CDD" id="cd13589">
    <property type="entry name" value="PBP2_polyamine_RpCGA009"/>
    <property type="match status" value="1"/>
</dbReference>
<dbReference type="EMBL" id="JH600070">
    <property type="protein sequence ID" value="EIJ42837.1"/>
    <property type="molecule type" value="Genomic_DNA"/>
</dbReference>
<dbReference type="Gene3D" id="3.40.190.10">
    <property type="entry name" value="Periplasmic binding protein-like II"/>
    <property type="match status" value="2"/>
</dbReference>
<reference evidence="2 3" key="1">
    <citation type="submission" date="2011-11" db="EMBL/GenBank/DDBJ databases">
        <title>Improved High-Quality Draft sequence of Beggiatoa alba B18lD.</title>
        <authorList>
            <consortium name="US DOE Joint Genome Institute"/>
            <person name="Lucas S."/>
            <person name="Han J."/>
            <person name="Lapidus A."/>
            <person name="Cheng J.-F."/>
            <person name="Goodwin L."/>
            <person name="Pitluck S."/>
            <person name="Peters L."/>
            <person name="Mikhailova N."/>
            <person name="Held B."/>
            <person name="Detter J.C."/>
            <person name="Han C."/>
            <person name="Tapia R."/>
            <person name="Land M."/>
            <person name="Hauser L."/>
            <person name="Kyrpides N."/>
            <person name="Ivanova N."/>
            <person name="Pagani I."/>
            <person name="Samuel K."/>
            <person name="Teske A."/>
            <person name="Mueller J."/>
            <person name="Woyke T."/>
        </authorList>
    </citation>
    <scope>NUCLEOTIDE SEQUENCE [LARGE SCALE GENOMIC DNA]</scope>
    <source>
        <strain evidence="2 3">B18LD</strain>
    </source>
</reference>